<dbReference type="InterPro" id="IPR000045">
    <property type="entry name" value="Prepilin_IV_endopep_pep"/>
</dbReference>
<reference evidence="9" key="1">
    <citation type="submission" date="2019-04" db="EMBL/GenBank/DDBJ databases">
        <title>Evolution of Biomass-Degrading Anaerobic Consortia Revealed by Metagenomics.</title>
        <authorList>
            <person name="Peng X."/>
        </authorList>
    </citation>
    <scope>NUCLEOTIDE SEQUENCE</scope>
    <source>
        <strain evidence="9">SIG14</strain>
    </source>
</reference>
<keyword evidence="5 6" id="KW-0472">Membrane</keyword>
<dbReference type="InterPro" id="IPR052218">
    <property type="entry name" value="Preflagellin_Peptidase"/>
</dbReference>
<dbReference type="Proteomes" id="UP000732619">
    <property type="component" value="Unassembled WGS sequence"/>
</dbReference>
<evidence type="ECO:0000259" key="8">
    <source>
        <dbReference type="Pfam" id="PF06819"/>
    </source>
</evidence>
<dbReference type="GO" id="GO:0004190">
    <property type="term" value="F:aspartic-type endopeptidase activity"/>
    <property type="evidence" value="ECO:0007669"/>
    <property type="project" value="InterPro"/>
</dbReference>
<evidence type="ECO:0000256" key="6">
    <source>
        <dbReference type="SAM" id="Phobius"/>
    </source>
</evidence>
<protein>
    <recommendedName>
        <fullName evidence="11">Preflagellin peptidase FlaK</fullName>
    </recommendedName>
</protein>
<feature type="transmembrane region" description="Helical" evidence="6">
    <location>
        <begin position="69"/>
        <end position="89"/>
    </location>
</feature>
<dbReference type="Pfam" id="PF01478">
    <property type="entry name" value="Peptidase_A24"/>
    <property type="match status" value="1"/>
</dbReference>
<keyword evidence="2" id="KW-1003">Cell membrane</keyword>
<organism evidence="9 10">
    <name type="scientific">Methanobrevibacter olleyae</name>
    <dbReference type="NCBI Taxonomy" id="294671"/>
    <lineage>
        <taxon>Archaea</taxon>
        <taxon>Methanobacteriati</taxon>
        <taxon>Methanobacteriota</taxon>
        <taxon>Methanomada group</taxon>
        <taxon>Methanobacteria</taxon>
        <taxon>Methanobacteriales</taxon>
        <taxon>Methanobacteriaceae</taxon>
        <taxon>Methanobrevibacter</taxon>
    </lineage>
</organism>
<comment type="subcellular location">
    <subcellularLocation>
        <location evidence="1">Cell membrane</location>
        <topology evidence="1">Multi-pass membrane protein</topology>
    </subcellularLocation>
</comment>
<name>A0A8T3VQH3_METOL</name>
<feature type="domain" description="Prepilin type IV endopeptidase peptidase" evidence="7">
    <location>
        <begin position="24"/>
        <end position="153"/>
    </location>
</feature>
<keyword evidence="3 6" id="KW-0812">Transmembrane</keyword>
<dbReference type="GO" id="GO:0005886">
    <property type="term" value="C:plasma membrane"/>
    <property type="evidence" value="ECO:0007669"/>
    <property type="project" value="UniProtKB-SubCell"/>
</dbReference>
<feature type="transmembrane region" description="Helical" evidence="6">
    <location>
        <begin position="142"/>
        <end position="163"/>
    </location>
</feature>
<dbReference type="PANTHER" id="PTHR36506">
    <property type="entry name" value="PREFLAGELLIN PEPTIDASE"/>
    <property type="match status" value="1"/>
</dbReference>
<evidence type="ECO:0000256" key="2">
    <source>
        <dbReference type="ARBA" id="ARBA00022475"/>
    </source>
</evidence>
<evidence type="ECO:0000313" key="10">
    <source>
        <dbReference type="Proteomes" id="UP000732619"/>
    </source>
</evidence>
<evidence type="ECO:0000259" key="7">
    <source>
        <dbReference type="Pfam" id="PF01478"/>
    </source>
</evidence>
<evidence type="ECO:0000256" key="5">
    <source>
        <dbReference type="ARBA" id="ARBA00023136"/>
    </source>
</evidence>
<feature type="transmembrane region" description="Helical" evidence="6">
    <location>
        <begin position="281"/>
        <end position="303"/>
    </location>
</feature>
<keyword evidence="4 6" id="KW-1133">Transmembrane helix</keyword>
<feature type="domain" description="Peptidase A24A-predicted C-terminal archaea" evidence="8">
    <location>
        <begin position="188"/>
        <end position="267"/>
    </location>
</feature>
<dbReference type="EMBL" id="SUTG01000041">
    <property type="protein sequence ID" value="MBE6512987.1"/>
    <property type="molecule type" value="Genomic_DNA"/>
</dbReference>
<evidence type="ECO:0008006" key="11">
    <source>
        <dbReference type="Google" id="ProtNLM"/>
    </source>
</evidence>
<dbReference type="Pfam" id="PF06819">
    <property type="entry name" value="Arc_PepC"/>
    <property type="match status" value="1"/>
</dbReference>
<feature type="transmembrane region" description="Helical" evidence="6">
    <location>
        <begin position="13"/>
        <end position="34"/>
    </location>
</feature>
<evidence type="ECO:0000256" key="3">
    <source>
        <dbReference type="ARBA" id="ARBA00022692"/>
    </source>
</evidence>
<evidence type="ECO:0000313" key="9">
    <source>
        <dbReference type="EMBL" id="MBE6512987.1"/>
    </source>
</evidence>
<proteinExistence type="predicted"/>
<dbReference type="PANTHER" id="PTHR36506:SF1">
    <property type="entry name" value="PREFLAGELLIN PEPTIDASE"/>
    <property type="match status" value="1"/>
</dbReference>
<gene>
    <name evidence="9" type="ORF">E7Z75_07615</name>
</gene>
<dbReference type="AlphaFoldDB" id="A0A8T3VQH3"/>
<dbReference type="Gene3D" id="1.20.120.1220">
    <property type="match status" value="1"/>
</dbReference>
<accession>A0A8T3VQH3</accession>
<comment type="caution">
    <text evidence="9">The sequence shown here is derived from an EMBL/GenBank/DDBJ whole genome shotgun (WGS) entry which is preliminary data.</text>
</comment>
<evidence type="ECO:0000256" key="4">
    <source>
        <dbReference type="ARBA" id="ARBA00022989"/>
    </source>
</evidence>
<feature type="transmembrane region" description="Helical" evidence="6">
    <location>
        <begin position="46"/>
        <end position="63"/>
    </location>
</feature>
<evidence type="ECO:0000256" key="1">
    <source>
        <dbReference type="ARBA" id="ARBA00004651"/>
    </source>
</evidence>
<sequence length="304" mass="34889">MDLFNHSLGNYHLLIKSCQIHLFVILLILSIADYYDLRFGIIPNKLSLILFIYALAFNLILSICFRNPLIIIFSIALTALITVISFILWHIGFWGGGDFKLFIGLSLALSFLDLNILNLNYFTSMNMTIFSQSILYPKAISILLNGILIALAFILLFIIYRVIRDRKFKYYSKLSVLDFSLAFSKLSTKTVAIESLSEGMVLKDYYFKNRIAYDRINDLSSKVNSNINLDAFKEDDIYHLSSLNSMGLTKEDIKLINGLYKMDLIANPNFEIRVEIPFMPFITLGYICFLIFGDFIFIISSLLI</sequence>
<feature type="transmembrane region" description="Helical" evidence="6">
    <location>
        <begin position="101"/>
        <end position="122"/>
    </location>
</feature>
<dbReference type="InterPro" id="IPR009639">
    <property type="entry name" value="Pept_A24A_C_arc"/>
</dbReference>